<dbReference type="Proteomes" id="UP000034022">
    <property type="component" value="Unassembled WGS sequence"/>
</dbReference>
<protein>
    <submittedName>
        <fullName evidence="1">Uncharacterized protein</fullName>
    </submittedName>
</protein>
<dbReference type="EMBL" id="LBUU01000005">
    <property type="protein sequence ID" value="KKQ70320.1"/>
    <property type="molecule type" value="Genomic_DNA"/>
</dbReference>
<evidence type="ECO:0000313" key="1">
    <source>
        <dbReference type="EMBL" id="KKQ70320.1"/>
    </source>
</evidence>
<proteinExistence type="predicted"/>
<accession>A0A0G0K4E5</accession>
<comment type="caution">
    <text evidence="1">The sequence shown here is derived from an EMBL/GenBank/DDBJ whole genome shotgun (WGS) entry which is preliminary data.</text>
</comment>
<dbReference type="AlphaFoldDB" id="A0A0G0K4E5"/>
<evidence type="ECO:0000313" key="2">
    <source>
        <dbReference type="Proteomes" id="UP000034022"/>
    </source>
</evidence>
<gene>
    <name evidence="1" type="ORF">US91_C0005G0025</name>
</gene>
<sequence>MNKQNLDNEEDRIIKKVEKRIKKKKLKMKVSGAGVKRLQKIIKDKN</sequence>
<reference evidence="1 2" key="1">
    <citation type="journal article" date="2015" name="Nature">
        <title>rRNA introns, odd ribosomes, and small enigmatic genomes across a large radiation of phyla.</title>
        <authorList>
            <person name="Brown C.T."/>
            <person name="Hug L.A."/>
            <person name="Thomas B.C."/>
            <person name="Sharon I."/>
            <person name="Castelle C.J."/>
            <person name="Singh A."/>
            <person name="Wilkins M.J."/>
            <person name="Williams K.H."/>
            <person name="Banfield J.F."/>
        </authorList>
    </citation>
    <scope>NUCLEOTIDE SEQUENCE [LARGE SCALE GENOMIC DNA]</scope>
</reference>
<organism evidence="1 2">
    <name type="scientific">Candidatus Falkowbacteria bacterium GW2011_GWE1_38_31</name>
    <dbReference type="NCBI Taxonomy" id="1618638"/>
    <lineage>
        <taxon>Bacteria</taxon>
        <taxon>Candidatus Falkowiibacteriota</taxon>
    </lineage>
</organism>
<name>A0A0G0K4E5_9BACT</name>